<sequence length="56" mass="6332">MLIKSFGKVFICLFIFIQIFLPLTVVYAENSTKGTIDVYSYDEVGNIIGFYPNSAM</sequence>
<proteinExistence type="predicted"/>
<dbReference type="Proteomes" id="UP000195080">
    <property type="component" value="Chromosome"/>
</dbReference>
<keyword evidence="2" id="KW-1185">Reference proteome</keyword>
<gene>
    <name evidence="1" type="ORF">A5866_001202</name>
</gene>
<evidence type="ECO:0000313" key="1">
    <source>
        <dbReference type="EMBL" id="WYJ86124.1"/>
    </source>
</evidence>
<reference evidence="2" key="1">
    <citation type="submission" date="2017-05" db="EMBL/GenBank/DDBJ databases">
        <title>The Genome Sequence of EEnterococcus faecalis 9F2_4866.</title>
        <authorList>
            <consortium name="The Broad Institute Genomics Platform"/>
            <consortium name="The Broad Institute Genomic Center for Infectious Diseases"/>
            <person name="Earl A."/>
            <person name="Manson A."/>
            <person name="Schwartman J."/>
            <person name="Gilmore M."/>
            <person name="Abouelleil A."/>
            <person name="Cao P."/>
            <person name="Chapman S."/>
            <person name="Cusick C."/>
            <person name="Shea T."/>
            <person name="Young S."/>
            <person name="Neafsey D."/>
            <person name="Nusbaum C."/>
            <person name="Birren B."/>
        </authorList>
    </citation>
    <scope>NUCLEOTIDE SEQUENCE [LARGE SCALE GENOMIC DNA]</scope>
    <source>
        <strain evidence="2">12C11_DIV0727</strain>
    </source>
</reference>
<evidence type="ECO:0008006" key="3">
    <source>
        <dbReference type="Google" id="ProtNLM"/>
    </source>
</evidence>
<name>A0ABZ2T409_9ENTE</name>
<evidence type="ECO:0000313" key="2">
    <source>
        <dbReference type="Proteomes" id="UP000195080"/>
    </source>
</evidence>
<accession>A0ABZ2T409</accession>
<dbReference type="EMBL" id="CP147248">
    <property type="protein sequence ID" value="WYJ86124.1"/>
    <property type="molecule type" value="Genomic_DNA"/>
</dbReference>
<organism evidence="1 2">
    <name type="scientific">Candidatus Enterococcus lemimoniae</name>
    <dbReference type="NCBI Taxonomy" id="1834167"/>
    <lineage>
        <taxon>Bacteria</taxon>
        <taxon>Bacillati</taxon>
        <taxon>Bacillota</taxon>
        <taxon>Bacilli</taxon>
        <taxon>Lactobacillales</taxon>
        <taxon>Enterococcaceae</taxon>
        <taxon>Enterococcus</taxon>
    </lineage>
</organism>
<protein>
    <recommendedName>
        <fullName evidence="3">MucBP domain-containing protein</fullName>
    </recommendedName>
</protein>